<comment type="caution">
    <text evidence="5">The sequence shown here is derived from an EMBL/GenBank/DDBJ whole genome shotgun (WGS) entry which is preliminary data.</text>
</comment>
<dbReference type="InterPro" id="IPR036910">
    <property type="entry name" value="HMG_box_dom_sf"/>
</dbReference>
<dbReference type="EMBL" id="LNFP01000407">
    <property type="protein sequence ID" value="KUF93182.1"/>
    <property type="molecule type" value="Genomic_DNA"/>
</dbReference>
<keyword evidence="1 2" id="KW-0238">DNA-binding</keyword>
<evidence type="ECO:0000313" key="5">
    <source>
        <dbReference type="EMBL" id="KUF93182.1"/>
    </source>
</evidence>
<dbReference type="SUPFAM" id="SSF46689">
    <property type="entry name" value="Homeodomain-like"/>
    <property type="match status" value="1"/>
</dbReference>
<evidence type="ECO:0000259" key="4">
    <source>
        <dbReference type="PROSITE" id="PS50118"/>
    </source>
</evidence>
<dbReference type="AlphaFoldDB" id="A0A0W8D9X7"/>
<protein>
    <recommendedName>
        <fullName evidence="4">HMG box domain-containing protein</fullName>
    </recommendedName>
</protein>
<feature type="compositionally biased region" description="Basic residues" evidence="3">
    <location>
        <begin position="230"/>
        <end position="239"/>
    </location>
</feature>
<name>A0A0W8D9X7_PHYNI</name>
<dbReference type="GO" id="GO:0006338">
    <property type="term" value="P:chromatin remodeling"/>
    <property type="evidence" value="ECO:0007669"/>
    <property type="project" value="InterPro"/>
</dbReference>
<dbReference type="SUPFAM" id="SSF47095">
    <property type="entry name" value="HMG-box"/>
    <property type="match status" value="1"/>
</dbReference>
<reference evidence="5 6" key="1">
    <citation type="submission" date="2015-11" db="EMBL/GenBank/DDBJ databases">
        <title>Genomes and virulence difference between two physiological races of Phytophthora nicotianae.</title>
        <authorList>
            <person name="Liu H."/>
            <person name="Ma X."/>
            <person name="Yu H."/>
            <person name="Fang D."/>
            <person name="Li Y."/>
            <person name="Wang X."/>
            <person name="Wang W."/>
            <person name="Dong Y."/>
            <person name="Xiao B."/>
        </authorList>
    </citation>
    <scope>NUCLEOTIDE SEQUENCE [LARGE SCALE GENOMIC DNA]</scope>
    <source>
        <strain evidence="6">race 1</strain>
    </source>
</reference>
<dbReference type="CDD" id="cd00084">
    <property type="entry name" value="HMG-box_SF"/>
    <property type="match status" value="1"/>
</dbReference>
<dbReference type="InterPro" id="IPR050342">
    <property type="entry name" value="HMGB"/>
</dbReference>
<dbReference type="GO" id="GO:0003677">
    <property type="term" value="F:DNA binding"/>
    <property type="evidence" value="ECO:0007669"/>
    <property type="project" value="UniProtKB-UniRule"/>
</dbReference>
<feature type="region of interest" description="Disordered" evidence="3">
    <location>
        <begin position="86"/>
        <end position="108"/>
    </location>
</feature>
<organism evidence="5 6">
    <name type="scientific">Phytophthora nicotianae</name>
    <name type="common">Potato buckeye rot agent</name>
    <name type="synonym">Phytophthora parasitica</name>
    <dbReference type="NCBI Taxonomy" id="4792"/>
    <lineage>
        <taxon>Eukaryota</taxon>
        <taxon>Sar</taxon>
        <taxon>Stramenopiles</taxon>
        <taxon>Oomycota</taxon>
        <taxon>Peronosporomycetes</taxon>
        <taxon>Peronosporales</taxon>
        <taxon>Peronosporaceae</taxon>
        <taxon>Phytophthora</taxon>
    </lineage>
</organism>
<feature type="region of interest" description="Disordered" evidence="3">
    <location>
        <begin position="195"/>
        <end position="245"/>
    </location>
</feature>
<dbReference type="Pfam" id="PF09111">
    <property type="entry name" value="SLIDE"/>
    <property type="match status" value="1"/>
</dbReference>
<gene>
    <name evidence="5" type="ORF">AM588_10009587</name>
</gene>
<evidence type="ECO:0000256" key="2">
    <source>
        <dbReference type="PROSITE-ProRule" id="PRU00267"/>
    </source>
</evidence>
<feature type="DNA-binding region" description="HMG box" evidence="2">
    <location>
        <begin position="247"/>
        <end position="316"/>
    </location>
</feature>
<evidence type="ECO:0000256" key="1">
    <source>
        <dbReference type="ARBA" id="ARBA00023125"/>
    </source>
</evidence>
<evidence type="ECO:0000256" key="3">
    <source>
        <dbReference type="SAM" id="MobiDB-lite"/>
    </source>
</evidence>
<dbReference type="Proteomes" id="UP000054636">
    <property type="component" value="Unassembled WGS sequence"/>
</dbReference>
<dbReference type="Pfam" id="PF00505">
    <property type="entry name" value="HMG_box"/>
    <property type="match status" value="1"/>
</dbReference>
<sequence>MEMFSFDYYLRSRTAAEIGRRCDALMRICEKDNADLEIREKKENDVRRVLQEQRAKLDQQLAAARADVKQHQARVDELIMKEAKRMQRQREAKRAKKRKERDENEEMVDQHTEALVSFLLQATSMDAAKVALDFCAKIRHEKHEELQPSYVLKKIRQVAELDELATKGTLAWTIKPEFANIGKVNLKKESKVLKQEHMTDVSGGATPIKSEDKSRLPRSPWSPTAMKQQQKVKKEKKVKKDGTLNTVRKPRSAYVQFSMATRAEVKRSLGENAQMVDIMKELVRLWKEMTPEQKAPWVEAAKLDKLRYEREMNEMAA</sequence>
<accession>A0A0W8D9X7</accession>
<dbReference type="GO" id="GO:0005634">
    <property type="term" value="C:nucleus"/>
    <property type="evidence" value="ECO:0007669"/>
    <property type="project" value="UniProtKB-UniRule"/>
</dbReference>
<dbReference type="PROSITE" id="PS50118">
    <property type="entry name" value="HMG_BOX_2"/>
    <property type="match status" value="1"/>
</dbReference>
<dbReference type="PANTHER" id="PTHR48112">
    <property type="entry name" value="HIGH MOBILITY GROUP PROTEIN DSP1"/>
    <property type="match status" value="1"/>
</dbReference>
<proteinExistence type="predicted"/>
<dbReference type="InterPro" id="IPR009071">
    <property type="entry name" value="HMG_box_dom"/>
</dbReference>
<feature type="domain" description="HMG box" evidence="4">
    <location>
        <begin position="247"/>
        <end position="316"/>
    </location>
</feature>
<keyword evidence="2" id="KW-0539">Nucleus</keyword>
<evidence type="ECO:0000313" key="6">
    <source>
        <dbReference type="Proteomes" id="UP000054636"/>
    </source>
</evidence>
<dbReference type="InterPro" id="IPR009057">
    <property type="entry name" value="Homeodomain-like_sf"/>
</dbReference>
<dbReference type="InterPro" id="IPR015195">
    <property type="entry name" value="SLIDE"/>
</dbReference>
<dbReference type="Gene3D" id="1.10.30.10">
    <property type="entry name" value="High mobility group box domain"/>
    <property type="match status" value="1"/>
</dbReference>
<dbReference type="Gene3D" id="1.10.10.60">
    <property type="entry name" value="Homeodomain-like"/>
    <property type="match status" value="1"/>
</dbReference>
<dbReference type="SMART" id="SM00398">
    <property type="entry name" value="HMG"/>
    <property type="match status" value="1"/>
</dbReference>